<dbReference type="PANTHER" id="PTHR30126:SF5">
    <property type="entry name" value="HTH-TYPE TRANSCRIPTIONAL ACTIVATOR CMPR"/>
    <property type="match status" value="1"/>
</dbReference>
<dbReference type="InterPro" id="IPR036388">
    <property type="entry name" value="WH-like_DNA-bd_sf"/>
</dbReference>
<dbReference type="SUPFAM" id="SSF46785">
    <property type="entry name" value="Winged helix' DNA-binding domain"/>
    <property type="match status" value="1"/>
</dbReference>
<evidence type="ECO:0000256" key="3">
    <source>
        <dbReference type="ARBA" id="ARBA00023125"/>
    </source>
</evidence>
<feature type="non-terminal residue" evidence="6">
    <location>
        <position position="231"/>
    </location>
</feature>
<name>A0A7V2T1W7_LEUMU</name>
<feature type="domain" description="HTH lysR-type" evidence="5">
    <location>
        <begin position="3"/>
        <end position="60"/>
    </location>
</feature>
<dbReference type="FunFam" id="1.10.10.10:FF:000001">
    <property type="entry name" value="LysR family transcriptional regulator"/>
    <property type="match status" value="1"/>
</dbReference>
<dbReference type="Pfam" id="PF00126">
    <property type="entry name" value="HTH_1"/>
    <property type="match status" value="1"/>
</dbReference>
<protein>
    <submittedName>
        <fullName evidence="6">LysR family transcriptional regulator</fullName>
    </submittedName>
</protein>
<dbReference type="EMBL" id="DRMS01000136">
    <property type="protein sequence ID" value="HFC91796.1"/>
    <property type="molecule type" value="Genomic_DNA"/>
</dbReference>
<dbReference type="PRINTS" id="PR00039">
    <property type="entry name" value="HTHLYSR"/>
</dbReference>
<comment type="similarity">
    <text evidence="1">Belongs to the LysR transcriptional regulatory family.</text>
</comment>
<comment type="caution">
    <text evidence="6">The sequence shown here is derived from an EMBL/GenBank/DDBJ whole genome shotgun (WGS) entry which is preliminary data.</text>
</comment>
<evidence type="ECO:0000256" key="1">
    <source>
        <dbReference type="ARBA" id="ARBA00009437"/>
    </source>
</evidence>
<dbReference type="Pfam" id="PF03466">
    <property type="entry name" value="LysR_substrate"/>
    <property type="match status" value="1"/>
</dbReference>
<evidence type="ECO:0000256" key="4">
    <source>
        <dbReference type="ARBA" id="ARBA00023163"/>
    </source>
</evidence>
<dbReference type="InterPro" id="IPR036390">
    <property type="entry name" value="WH_DNA-bd_sf"/>
</dbReference>
<dbReference type="PANTHER" id="PTHR30126">
    <property type="entry name" value="HTH-TYPE TRANSCRIPTIONAL REGULATOR"/>
    <property type="match status" value="1"/>
</dbReference>
<dbReference type="Proteomes" id="UP000885750">
    <property type="component" value="Unassembled WGS sequence"/>
</dbReference>
<dbReference type="GO" id="GO:0003700">
    <property type="term" value="F:DNA-binding transcription factor activity"/>
    <property type="evidence" value="ECO:0007669"/>
    <property type="project" value="InterPro"/>
</dbReference>
<proteinExistence type="inferred from homology"/>
<organism evidence="6">
    <name type="scientific">Leucothrix mucor</name>
    <dbReference type="NCBI Taxonomy" id="45248"/>
    <lineage>
        <taxon>Bacteria</taxon>
        <taxon>Pseudomonadati</taxon>
        <taxon>Pseudomonadota</taxon>
        <taxon>Gammaproteobacteria</taxon>
        <taxon>Thiotrichales</taxon>
        <taxon>Thiotrichaceae</taxon>
        <taxon>Leucothrix</taxon>
    </lineage>
</organism>
<dbReference type="InterPro" id="IPR000847">
    <property type="entry name" value="LysR_HTH_N"/>
</dbReference>
<keyword evidence="2" id="KW-0805">Transcription regulation</keyword>
<dbReference type="Gene3D" id="3.40.190.290">
    <property type="match status" value="1"/>
</dbReference>
<dbReference type="Gene3D" id="1.10.10.10">
    <property type="entry name" value="Winged helix-like DNA-binding domain superfamily/Winged helix DNA-binding domain"/>
    <property type="match status" value="1"/>
</dbReference>
<accession>A0A7V2T1W7</accession>
<reference evidence="6" key="1">
    <citation type="journal article" date="2020" name="mSystems">
        <title>Genome- and Community-Level Interaction Insights into Carbon Utilization and Element Cycling Functions of Hydrothermarchaeota in Hydrothermal Sediment.</title>
        <authorList>
            <person name="Zhou Z."/>
            <person name="Liu Y."/>
            <person name="Xu W."/>
            <person name="Pan J."/>
            <person name="Luo Z.H."/>
            <person name="Li M."/>
        </authorList>
    </citation>
    <scope>NUCLEOTIDE SEQUENCE [LARGE SCALE GENOMIC DNA]</scope>
    <source>
        <strain evidence="6">HyVt-493</strain>
    </source>
</reference>
<keyword evidence="3" id="KW-0238">DNA-binding</keyword>
<sequence>MKITISQLHIFEALVKTKSYTRAAKSLGKTQPGVSAQMKQLEEYVSSSLFERHRQEIVLTSTGQILYEQIKATLMQYQNIETAIGKIQDIEVGCIAISAATTCNHFISHMLADFVHQYDQISFSLDITNRAQLLKQLKDYVPDFVVMGEPPVGLGLESEKIMPNPLVMIASPNHRLAQLAKTKQMQLEDVRLAVFVMREKGSGTRATIERHFKQQGHCCKSSFEMGSNEAT</sequence>
<evidence type="ECO:0000313" key="6">
    <source>
        <dbReference type="EMBL" id="HFC91796.1"/>
    </source>
</evidence>
<dbReference type="InterPro" id="IPR005119">
    <property type="entry name" value="LysR_subst-bd"/>
</dbReference>
<gene>
    <name evidence="6" type="ORF">ENJ51_03190</name>
</gene>
<dbReference type="SUPFAM" id="SSF53850">
    <property type="entry name" value="Periplasmic binding protein-like II"/>
    <property type="match status" value="1"/>
</dbReference>
<keyword evidence="4" id="KW-0804">Transcription</keyword>
<evidence type="ECO:0000259" key="5">
    <source>
        <dbReference type="PROSITE" id="PS50931"/>
    </source>
</evidence>
<evidence type="ECO:0000256" key="2">
    <source>
        <dbReference type="ARBA" id="ARBA00023015"/>
    </source>
</evidence>
<dbReference type="AlphaFoldDB" id="A0A7V2T1W7"/>
<dbReference type="GO" id="GO:0000976">
    <property type="term" value="F:transcription cis-regulatory region binding"/>
    <property type="evidence" value="ECO:0007669"/>
    <property type="project" value="TreeGrafter"/>
</dbReference>
<dbReference type="PROSITE" id="PS50931">
    <property type="entry name" value="HTH_LYSR"/>
    <property type="match status" value="1"/>
</dbReference>